<accession>A0A2P6S0J8</accession>
<gene>
    <name evidence="1" type="ORF">RchiOBHm_Chr2g0152691</name>
</gene>
<sequence>MLRISENIFTRGSNWRRHKLLILSGMPPNVRWFITGRCMVLCSKELFSVRRASLSYCFICRMYWAKKILEWTRGQN</sequence>
<evidence type="ECO:0000313" key="2">
    <source>
        <dbReference type="Proteomes" id="UP000238479"/>
    </source>
</evidence>
<keyword evidence="2" id="KW-1185">Reference proteome</keyword>
<organism evidence="1 2">
    <name type="scientific">Rosa chinensis</name>
    <name type="common">China rose</name>
    <dbReference type="NCBI Taxonomy" id="74649"/>
    <lineage>
        <taxon>Eukaryota</taxon>
        <taxon>Viridiplantae</taxon>
        <taxon>Streptophyta</taxon>
        <taxon>Embryophyta</taxon>
        <taxon>Tracheophyta</taxon>
        <taxon>Spermatophyta</taxon>
        <taxon>Magnoliopsida</taxon>
        <taxon>eudicotyledons</taxon>
        <taxon>Gunneridae</taxon>
        <taxon>Pentapetalae</taxon>
        <taxon>rosids</taxon>
        <taxon>fabids</taxon>
        <taxon>Rosales</taxon>
        <taxon>Rosaceae</taxon>
        <taxon>Rosoideae</taxon>
        <taxon>Rosoideae incertae sedis</taxon>
        <taxon>Rosa</taxon>
    </lineage>
</organism>
<protein>
    <submittedName>
        <fullName evidence="1">Uncharacterized protein</fullName>
    </submittedName>
</protein>
<dbReference type="AlphaFoldDB" id="A0A2P6S0J8"/>
<dbReference type="Proteomes" id="UP000238479">
    <property type="component" value="Chromosome 2"/>
</dbReference>
<dbReference type="Gramene" id="PRQ52183">
    <property type="protein sequence ID" value="PRQ52183"/>
    <property type="gene ID" value="RchiOBHm_Chr2g0152691"/>
</dbReference>
<proteinExistence type="predicted"/>
<comment type="caution">
    <text evidence="1">The sequence shown here is derived from an EMBL/GenBank/DDBJ whole genome shotgun (WGS) entry which is preliminary data.</text>
</comment>
<dbReference type="EMBL" id="PDCK01000040">
    <property type="protein sequence ID" value="PRQ52183.1"/>
    <property type="molecule type" value="Genomic_DNA"/>
</dbReference>
<name>A0A2P6S0J8_ROSCH</name>
<evidence type="ECO:0000313" key="1">
    <source>
        <dbReference type="EMBL" id="PRQ52183.1"/>
    </source>
</evidence>
<reference evidence="1 2" key="1">
    <citation type="journal article" date="2018" name="Nat. Genet.">
        <title>The Rosa genome provides new insights in the design of modern roses.</title>
        <authorList>
            <person name="Bendahmane M."/>
        </authorList>
    </citation>
    <scope>NUCLEOTIDE SEQUENCE [LARGE SCALE GENOMIC DNA]</scope>
    <source>
        <strain evidence="2">cv. Old Blush</strain>
    </source>
</reference>